<dbReference type="OrthoDB" id="3873535at2"/>
<keyword evidence="2" id="KW-1185">Reference proteome</keyword>
<sequence>MSAREEWGWFAKHNARGIPGSRALAAELERIVRETGIKSPITTSRGLGARLHYLDTEAGREALRNAGVRPGTLRRWQQGKAKPSKGSREKVERAYREIRTRNMLRSGALTKRLQQEGRGTRVEIYPVNQANVPAQHQRDVPQRSIRVRDWASITHAWAAGDDAQLDQAWGDIIADIASEYVAYAYVSGIGIGA</sequence>
<accession>A0A1E7JVX8</accession>
<comment type="caution">
    <text evidence="1">The sequence shown here is derived from an EMBL/GenBank/DDBJ whole genome shotgun (WGS) entry which is preliminary data.</text>
</comment>
<dbReference type="EMBL" id="LJGT01000032">
    <property type="protein sequence ID" value="OEU94862.1"/>
    <property type="molecule type" value="Genomic_DNA"/>
</dbReference>
<dbReference type="Proteomes" id="UP000176087">
    <property type="component" value="Unassembled WGS sequence"/>
</dbReference>
<gene>
    <name evidence="1" type="ORF">AN215_00165</name>
</gene>
<evidence type="ECO:0008006" key="3">
    <source>
        <dbReference type="Google" id="ProtNLM"/>
    </source>
</evidence>
<name>A0A1E7JVX8_9ACTN</name>
<reference evidence="1 2" key="1">
    <citation type="journal article" date="2016" name="Front. Microbiol.">
        <title>Comparative Genomics Analysis of Streptomyces Species Reveals Their Adaptation to the Marine Environment and Their Diversity at the Genomic Level.</title>
        <authorList>
            <person name="Tian X."/>
            <person name="Zhang Z."/>
            <person name="Yang T."/>
            <person name="Chen M."/>
            <person name="Li J."/>
            <person name="Chen F."/>
            <person name="Yang J."/>
            <person name="Li W."/>
            <person name="Zhang B."/>
            <person name="Zhang Z."/>
            <person name="Wu J."/>
            <person name="Zhang C."/>
            <person name="Long L."/>
            <person name="Xiao J."/>
        </authorList>
    </citation>
    <scope>NUCLEOTIDE SEQUENCE [LARGE SCALE GENOMIC DNA]</scope>
    <source>
        <strain evidence="1 2">SCSIO 10390</strain>
    </source>
</reference>
<dbReference type="AlphaFoldDB" id="A0A1E7JVX8"/>
<organism evidence="1 2">
    <name type="scientific">Streptomyces abyssalis</name>
    <dbReference type="NCBI Taxonomy" id="933944"/>
    <lineage>
        <taxon>Bacteria</taxon>
        <taxon>Bacillati</taxon>
        <taxon>Actinomycetota</taxon>
        <taxon>Actinomycetes</taxon>
        <taxon>Kitasatosporales</taxon>
        <taxon>Streptomycetaceae</taxon>
        <taxon>Streptomyces</taxon>
    </lineage>
</organism>
<evidence type="ECO:0000313" key="2">
    <source>
        <dbReference type="Proteomes" id="UP000176087"/>
    </source>
</evidence>
<evidence type="ECO:0000313" key="1">
    <source>
        <dbReference type="EMBL" id="OEU94862.1"/>
    </source>
</evidence>
<dbReference type="PATRIC" id="fig|933944.5.peg.46"/>
<protein>
    <recommendedName>
        <fullName evidence="3">Transcriptional regulator</fullName>
    </recommendedName>
</protein>
<dbReference type="RefSeq" id="WP_070008659.1">
    <property type="nucleotide sequence ID" value="NZ_LJGS01000032.1"/>
</dbReference>
<proteinExistence type="predicted"/>